<feature type="compositionally biased region" description="Polar residues" evidence="1">
    <location>
        <begin position="207"/>
        <end position="240"/>
    </location>
</feature>
<name>A0A9P4HIF5_9PLEO</name>
<accession>A0A9P4HIF5</accession>
<protein>
    <submittedName>
        <fullName evidence="2">Uncharacterized protein</fullName>
    </submittedName>
</protein>
<sequence length="369" mass="41458">MGFSERAVRFKTETTIKFAERKVGRRLSTQESQALAFHIYQLEQTKSYFAATGASLGAYRAYATMGKFRYPFYQPKIEDIDPNKFGPVKGPMAQFARHAWRFSLYLVVAGQMGQIIGQLIAQPLAAVNTSKDPKLEQFGNELKAAAAVEQTRTAAQGREIQDRRREFERQTKDRSGMGPAPQGRWGKQPPAPSEDDDSSPTAGNEPWGSQPSAQGSWDSFSLQAEQNAPQQMQGRPSNGALTRRSPPTRAPSASSSPFDDDDASPTGGMFQDDVNSTSQAQQQSRPGESTWDRLRRGGVPVPGQRPLQPSRREPERREQRESSTLGDSYTFVADDEERKRERERAQQEFDARLERERQGRDFSDEGKRW</sequence>
<feature type="compositionally biased region" description="Basic and acidic residues" evidence="1">
    <location>
        <begin position="159"/>
        <end position="175"/>
    </location>
</feature>
<keyword evidence="3" id="KW-1185">Reference proteome</keyword>
<evidence type="ECO:0000313" key="2">
    <source>
        <dbReference type="EMBL" id="KAF2035008.1"/>
    </source>
</evidence>
<feature type="region of interest" description="Disordered" evidence="1">
    <location>
        <begin position="150"/>
        <end position="369"/>
    </location>
</feature>
<feature type="compositionally biased region" description="Basic and acidic residues" evidence="1">
    <location>
        <begin position="310"/>
        <end position="321"/>
    </location>
</feature>
<feature type="compositionally biased region" description="Basic and acidic residues" evidence="1">
    <location>
        <begin position="336"/>
        <end position="369"/>
    </location>
</feature>
<dbReference type="EMBL" id="ML978159">
    <property type="protein sequence ID" value="KAF2035008.1"/>
    <property type="molecule type" value="Genomic_DNA"/>
</dbReference>
<gene>
    <name evidence="2" type="ORF">EK21DRAFT_55505</name>
</gene>
<dbReference type="AlphaFoldDB" id="A0A9P4HIF5"/>
<reference evidence="2" key="1">
    <citation type="journal article" date="2020" name="Stud. Mycol.">
        <title>101 Dothideomycetes genomes: a test case for predicting lifestyles and emergence of pathogens.</title>
        <authorList>
            <person name="Haridas S."/>
            <person name="Albert R."/>
            <person name="Binder M."/>
            <person name="Bloem J."/>
            <person name="Labutti K."/>
            <person name="Salamov A."/>
            <person name="Andreopoulos B."/>
            <person name="Baker S."/>
            <person name="Barry K."/>
            <person name="Bills G."/>
            <person name="Bluhm B."/>
            <person name="Cannon C."/>
            <person name="Castanera R."/>
            <person name="Culley D."/>
            <person name="Daum C."/>
            <person name="Ezra D."/>
            <person name="Gonzalez J."/>
            <person name="Henrissat B."/>
            <person name="Kuo A."/>
            <person name="Liang C."/>
            <person name="Lipzen A."/>
            <person name="Lutzoni F."/>
            <person name="Magnuson J."/>
            <person name="Mondo S."/>
            <person name="Nolan M."/>
            <person name="Ohm R."/>
            <person name="Pangilinan J."/>
            <person name="Park H.-J."/>
            <person name="Ramirez L."/>
            <person name="Alfaro M."/>
            <person name="Sun H."/>
            <person name="Tritt A."/>
            <person name="Yoshinaga Y."/>
            <person name="Zwiers L.-H."/>
            <person name="Turgeon B."/>
            <person name="Goodwin S."/>
            <person name="Spatafora J."/>
            <person name="Crous P."/>
            <person name="Grigoriev I."/>
        </authorList>
    </citation>
    <scope>NUCLEOTIDE SEQUENCE</scope>
    <source>
        <strain evidence="2">CBS 110217</strain>
    </source>
</reference>
<evidence type="ECO:0000256" key="1">
    <source>
        <dbReference type="SAM" id="MobiDB-lite"/>
    </source>
</evidence>
<proteinExistence type="predicted"/>
<feature type="compositionally biased region" description="Low complexity" evidence="1">
    <location>
        <begin position="242"/>
        <end position="257"/>
    </location>
</feature>
<evidence type="ECO:0000313" key="3">
    <source>
        <dbReference type="Proteomes" id="UP000799777"/>
    </source>
</evidence>
<feature type="compositionally biased region" description="Polar residues" evidence="1">
    <location>
        <begin position="273"/>
        <end position="287"/>
    </location>
</feature>
<organism evidence="2 3">
    <name type="scientific">Setomelanomma holmii</name>
    <dbReference type="NCBI Taxonomy" id="210430"/>
    <lineage>
        <taxon>Eukaryota</taxon>
        <taxon>Fungi</taxon>
        <taxon>Dikarya</taxon>
        <taxon>Ascomycota</taxon>
        <taxon>Pezizomycotina</taxon>
        <taxon>Dothideomycetes</taxon>
        <taxon>Pleosporomycetidae</taxon>
        <taxon>Pleosporales</taxon>
        <taxon>Pleosporineae</taxon>
        <taxon>Phaeosphaeriaceae</taxon>
        <taxon>Setomelanomma</taxon>
    </lineage>
</organism>
<dbReference type="OrthoDB" id="4204700at2759"/>
<dbReference type="Proteomes" id="UP000799777">
    <property type="component" value="Unassembled WGS sequence"/>
</dbReference>
<comment type="caution">
    <text evidence="2">The sequence shown here is derived from an EMBL/GenBank/DDBJ whole genome shotgun (WGS) entry which is preliminary data.</text>
</comment>